<dbReference type="Pfam" id="PF00326">
    <property type="entry name" value="Peptidase_S9"/>
    <property type="match status" value="1"/>
</dbReference>
<dbReference type="InterPro" id="IPR050261">
    <property type="entry name" value="FrsA_esterase"/>
</dbReference>
<name>A0A0M0KI72_ALKHA</name>
<dbReference type="PANTHER" id="PTHR22946:SF9">
    <property type="entry name" value="POLYKETIDE TRANSFERASE AF380"/>
    <property type="match status" value="1"/>
</dbReference>
<dbReference type="PANTHER" id="PTHR22946">
    <property type="entry name" value="DIENELACTONE HYDROLASE DOMAIN-CONTAINING PROTEIN-RELATED"/>
    <property type="match status" value="1"/>
</dbReference>
<evidence type="ECO:0000259" key="2">
    <source>
        <dbReference type="Pfam" id="PF00326"/>
    </source>
</evidence>
<keyword evidence="1" id="KW-0378">Hydrolase</keyword>
<dbReference type="GO" id="GO:0052689">
    <property type="term" value="F:carboxylic ester hydrolase activity"/>
    <property type="evidence" value="ECO:0007669"/>
    <property type="project" value="UniProtKB-ARBA"/>
</dbReference>
<organism evidence="3">
    <name type="scientific">Halalkalibacterium halodurans</name>
    <name type="common">Bacillus halodurans</name>
    <dbReference type="NCBI Taxonomy" id="86665"/>
    <lineage>
        <taxon>Bacteria</taxon>
        <taxon>Bacillati</taxon>
        <taxon>Bacillota</taxon>
        <taxon>Bacilli</taxon>
        <taxon>Bacillales</taxon>
        <taxon>Bacillaceae</taxon>
        <taxon>Halalkalibacterium (ex Joshi et al. 2022)</taxon>
    </lineage>
</organism>
<dbReference type="InterPro" id="IPR029058">
    <property type="entry name" value="AB_hydrolase_fold"/>
</dbReference>
<dbReference type="InterPro" id="IPR001375">
    <property type="entry name" value="Peptidase_S9_cat"/>
</dbReference>
<protein>
    <submittedName>
        <fullName evidence="3">Esterase</fullName>
    </submittedName>
</protein>
<proteinExistence type="predicted"/>
<dbReference type="EMBL" id="LILD01000001">
    <property type="protein sequence ID" value="KOO38312.1"/>
    <property type="molecule type" value="Genomic_DNA"/>
</dbReference>
<dbReference type="GO" id="GO:0008236">
    <property type="term" value="F:serine-type peptidase activity"/>
    <property type="evidence" value="ECO:0007669"/>
    <property type="project" value="InterPro"/>
</dbReference>
<dbReference type="AlphaFoldDB" id="A0A0M0KI72"/>
<evidence type="ECO:0000313" key="3">
    <source>
        <dbReference type="EMBL" id="KOO38312.1"/>
    </source>
</evidence>
<dbReference type="SUPFAM" id="SSF53474">
    <property type="entry name" value="alpha/beta-Hydrolases"/>
    <property type="match status" value="1"/>
</dbReference>
<feature type="domain" description="Peptidase S9 prolyl oligopeptidase catalytic" evidence="2">
    <location>
        <begin position="97"/>
        <end position="241"/>
    </location>
</feature>
<dbReference type="GO" id="GO:0006508">
    <property type="term" value="P:proteolysis"/>
    <property type="evidence" value="ECO:0007669"/>
    <property type="project" value="InterPro"/>
</dbReference>
<sequence length="259" mass="29643">MISVTNETIASIPALHVVQEELRHEPLPTVFFLHGFTSAKEHNLHHAYLLAQKRIRVILPEALYHGERAAFEDEQKLQLSFWEIVLRSIEELPQMKHFVVENGWTASDAIGVTGTSMGAITMFGALKKYPWIRAGASLMGSAFYQHFAKKQIEFLEERGVTLANEIKEDTLIKLKEVDLGEEIDALNNRPLYLWHGERDNVVPFAYSQQLNEQLQQRNYEQVVFTSDPRGDHKVSRAALLESVDWMARQLMPTTTSVRT</sequence>
<gene>
    <name evidence="3" type="ORF">AMD02_05130</name>
</gene>
<accession>A0A0M0KI72</accession>
<dbReference type="NCBIfam" id="NF007857">
    <property type="entry name" value="PRK10566.1"/>
    <property type="match status" value="1"/>
</dbReference>
<dbReference type="Gene3D" id="3.40.50.1820">
    <property type="entry name" value="alpha/beta hydrolase"/>
    <property type="match status" value="1"/>
</dbReference>
<dbReference type="PATRIC" id="fig|136160.3.peg.1309"/>
<dbReference type="RefSeq" id="WP_053430650.1">
    <property type="nucleotide sequence ID" value="NZ_CP040441.1"/>
</dbReference>
<reference evidence="3" key="1">
    <citation type="submission" date="2015-08" db="EMBL/GenBank/DDBJ databases">
        <title>Complete DNA Sequence of Pseudomonas syringae pv. actinidiae, the Causal Agent of Kiwifruit Canker Disease.</title>
        <authorList>
            <person name="Rikkerink E.H.A."/>
            <person name="Fineran P.C."/>
        </authorList>
    </citation>
    <scope>NUCLEOTIDE SEQUENCE</scope>
    <source>
        <strain evidence="3">DSM 13666</strain>
    </source>
</reference>
<dbReference type="GeneID" id="87598444"/>
<comment type="caution">
    <text evidence="3">The sequence shown here is derived from an EMBL/GenBank/DDBJ whole genome shotgun (WGS) entry which is preliminary data.</text>
</comment>
<evidence type="ECO:0000256" key="1">
    <source>
        <dbReference type="ARBA" id="ARBA00022801"/>
    </source>
</evidence>